<reference evidence="1 2" key="2">
    <citation type="submission" date="2019-04" db="EMBL/GenBank/DDBJ databases">
        <title>The genome sequence of big-headed turtle.</title>
        <authorList>
            <person name="Gong S."/>
        </authorList>
    </citation>
    <scope>NUCLEOTIDE SEQUENCE [LARGE SCALE GENOMIC DNA]</scope>
    <source>
        <strain evidence="1">DO16091913</strain>
        <tissue evidence="1">Muscle</tissue>
    </source>
</reference>
<reference evidence="1 2" key="1">
    <citation type="submission" date="2019-04" db="EMBL/GenBank/DDBJ databases">
        <title>Draft genome of the big-headed turtle Platysternon megacephalum.</title>
        <authorList>
            <person name="Gong S."/>
        </authorList>
    </citation>
    <scope>NUCLEOTIDE SEQUENCE [LARGE SCALE GENOMIC DNA]</scope>
    <source>
        <strain evidence="1">DO16091913</strain>
        <tissue evidence="1">Muscle</tissue>
    </source>
</reference>
<dbReference type="AlphaFoldDB" id="A0A4D9DW03"/>
<evidence type="ECO:0000313" key="2">
    <source>
        <dbReference type="Proteomes" id="UP000297703"/>
    </source>
</evidence>
<dbReference type="GO" id="GO:0003677">
    <property type="term" value="F:DNA binding"/>
    <property type="evidence" value="ECO:0007669"/>
    <property type="project" value="UniProtKB-KW"/>
</dbReference>
<sequence length="139" mass="14609">MGVSHDSPPLPLRISLSSLGQAEGPRGRNSILTLVVTQAETGFPYQLCSVLTPSTPASSSQIPTLQRPHEQLLSHGVSLEPAQNVAAALWAQPRVAIGQHRPLQKVPGASCLRGIRCSGCPTQGGGQEEIIPPCCQICD</sequence>
<organism evidence="1 2">
    <name type="scientific">Platysternon megacephalum</name>
    <name type="common">big-headed turtle</name>
    <dbReference type="NCBI Taxonomy" id="55544"/>
    <lineage>
        <taxon>Eukaryota</taxon>
        <taxon>Metazoa</taxon>
        <taxon>Chordata</taxon>
        <taxon>Craniata</taxon>
        <taxon>Vertebrata</taxon>
        <taxon>Euteleostomi</taxon>
        <taxon>Archelosauria</taxon>
        <taxon>Testudinata</taxon>
        <taxon>Testudines</taxon>
        <taxon>Cryptodira</taxon>
        <taxon>Durocryptodira</taxon>
        <taxon>Testudinoidea</taxon>
        <taxon>Platysternidae</taxon>
        <taxon>Platysternon</taxon>
    </lineage>
</organism>
<keyword evidence="2" id="KW-1185">Reference proteome</keyword>
<dbReference type="Proteomes" id="UP000297703">
    <property type="component" value="Unassembled WGS sequence"/>
</dbReference>
<proteinExistence type="predicted"/>
<name>A0A4D9DW03_9SAUR</name>
<evidence type="ECO:0000313" key="1">
    <source>
        <dbReference type="EMBL" id="TFK02141.1"/>
    </source>
</evidence>
<accession>A0A4D9DW03</accession>
<keyword evidence="1" id="KW-0238">DNA-binding</keyword>
<protein>
    <submittedName>
        <fullName evidence="1">DNA-binding protein RFX2</fullName>
    </submittedName>
</protein>
<comment type="caution">
    <text evidence="1">The sequence shown here is derived from an EMBL/GenBank/DDBJ whole genome shotgun (WGS) entry which is preliminary data.</text>
</comment>
<dbReference type="EMBL" id="QXTE01000199">
    <property type="protein sequence ID" value="TFK02141.1"/>
    <property type="molecule type" value="Genomic_DNA"/>
</dbReference>
<gene>
    <name evidence="1" type="ORF">DR999_PMT15565</name>
</gene>